<dbReference type="NCBIfam" id="TIGR03567">
    <property type="entry name" value="FMN_reduc_SsuE"/>
    <property type="match status" value="1"/>
</dbReference>
<dbReference type="SUPFAM" id="SSF52218">
    <property type="entry name" value="Flavoproteins"/>
    <property type="match status" value="1"/>
</dbReference>
<dbReference type="InterPro" id="IPR029039">
    <property type="entry name" value="Flavoprotein-like_sf"/>
</dbReference>
<dbReference type="InterPro" id="IPR051814">
    <property type="entry name" value="NAD(P)H-dep_FMN_reductase"/>
</dbReference>
<evidence type="ECO:0000313" key="7">
    <source>
        <dbReference type="Proteomes" id="UP000325161"/>
    </source>
</evidence>
<dbReference type="AlphaFoldDB" id="A0A5C0B0X4"/>
<dbReference type="PANTHER" id="PTHR43408">
    <property type="entry name" value="FMN REDUCTASE (NADPH)"/>
    <property type="match status" value="1"/>
</dbReference>
<evidence type="ECO:0000256" key="2">
    <source>
        <dbReference type="ARBA" id="ARBA00022630"/>
    </source>
</evidence>
<dbReference type="RefSeq" id="WP_148817185.1">
    <property type="nucleotide sequence ID" value="NZ_CP043046.1"/>
</dbReference>
<reference evidence="6 7" key="1">
    <citation type="submission" date="2019-08" db="EMBL/GenBank/DDBJ databases">
        <title>Amphibian skin-associated Pigmentiphaga: genome sequence and occurrence across geography and hosts.</title>
        <authorList>
            <person name="Bletz M.C."/>
            <person name="Bunk B."/>
            <person name="Sproeer C."/>
            <person name="Biwer P."/>
            <person name="Reiter S."/>
            <person name="Rabemananjara F.C.E."/>
            <person name="Schulz S."/>
            <person name="Overmann J."/>
            <person name="Vences M."/>
        </authorList>
    </citation>
    <scope>NUCLEOTIDE SEQUENCE [LARGE SCALE GENOMIC DNA]</scope>
    <source>
        <strain evidence="6 7">Mada1488</strain>
    </source>
</reference>
<dbReference type="InterPro" id="IPR005025">
    <property type="entry name" value="FMN_Rdtase-like_dom"/>
</dbReference>
<dbReference type="Gene3D" id="3.40.50.360">
    <property type="match status" value="1"/>
</dbReference>
<feature type="domain" description="NADPH-dependent FMN reductase-like" evidence="5">
    <location>
        <begin position="4"/>
        <end position="142"/>
    </location>
</feature>
<dbReference type="NCBIfam" id="NF007859">
    <property type="entry name" value="PRK10569.1"/>
    <property type="match status" value="1"/>
</dbReference>
<keyword evidence="4 6" id="KW-0560">Oxidoreductase</keyword>
<sequence>MAHVVSLSGSPSPTSRSQGLLNRSAALLEARGIQVQAFSLTDFDAEALLFGRFDDPAIRAFQKAVANADGLLVATPVYKAAYSGGLKALLDVLPERALARHVVLPLATGGSAAHMLAVDYALQPVLTALKAHHILGAVYATEKDIHRDEHNVLSVTAEIDERLLIAIERFASLLPHRSVQPSVYASWGQARISS</sequence>
<accession>A0A5C0B0X4</accession>
<dbReference type="GO" id="GO:0046306">
    <property type="term" value="P:alkanesulfonate catabolic process"/>
    <property type="evidence" value="ECO:0007669"/>
    <property type="project" value="InterPro"/>
</dbReference>
<dbReference type="PANTHER" id="PTHR43408:SF1">
    <property type="entry name" value="FMN REDUCTASE (NADPH)"/>
    <property type="match status" value="1"/>
</dbReference>
<evidence type="ECO:0000256" key="4">
    <source>
        <dbReference type="ARBA" id="ARBA00023002"/>
    </source>
</evidence>
<dbReference type="KEGG" id="pacr:FXN63_21020"/>
<dbReference type="Proteomes" id="UP000325161">
    <property type="component" value="Chromosome"/>
</dbReference>
<proteinExistence type="inferred from homology"/>
<dbReference type="EMBL" id="CP043046">
    <property type="protein sequence ID" value="QEI08045.1"/>
    <property type="molecule type" value="Genomic_DNA"/>
</dbReference>
<comment type="similarity">
    <text evidence="1">Belongs to the SsuE family.</text>
</comment>
<name>A0A5C0B0X4_9BURK</name>
<evidence type="ECO:0000256" key="1">
    <source>
        <dbReference type="ARBA" id="ARBA00005990"/>
    </source>
</evidence>
<dbReference type="OrthoDB" id="1643408at2"/>
<dbReference type="GO" id="GO:0052873">
    <property type="term" value="F:FMN reductase (NADPH) activity"/>
    <property type="evidence" value="ECO:0007669"/>
    <property type="project" value="UniProtKB-EC"/>
</dbReference>
<keyword evidence="3" id="KW-0288">FMN</keyword>
<evidence type="ECO:0000313" key="6">
    <source>
        <dbReference type="EMBL" id="QEI08045.1"/>
    </source>
</evidence>
<keyword evidence="2" id="KW-0285">Flavoprotein</keyword>
<evidence type="ECO:0000259" key="5">
    <source>
        <dbReference type="Pfam" id="PF03358"/>
    </source>
</evidence>
<protein>
    <submittedName>
        <fullName evidence="6">NADPH-dependent FMN reductase</fullName>
        <ecNumber evidence="6">1.5.1.38</ecNumber>
    </submittedName>
</protein>
<evidence type="ECO:0000256" key="3">
    <source>
        <dbReference type="ARBA" id="ARBA00022643"/>
    </source>
</evidence>
<dbReference type="EC" id="1.5.1.38" evidence="6"/>
<organism evidence="6 7">
    <name type="scientific">Pigmentiphaga aceris</name>
    <dbReference type="NCBI Taxonomy" id="1940612"/>
    <lineage>
        <taxon>Bacteria</taxon>
        <taxon>Pseudomonadati</taxon>
        <taxon>Pseudomonadota</taxon>
        <taxon>Betaproteobacteria</taxon>
        <taxon>Burkholderiales</taxon>
        <taxon>Alcaligenaceae</taxon>
        <taxon>Pigmentiphaga</taxon>
    </lineage>
</organism>
<gene>
    <name evidence="6" type="primary">ssuE</name>
    <name evidence="6" type="ORF">FXN63_21020</name>
</gene>
<dbReference type="InterPro" id="IPR020048">
    <property type="entry name" value="NADPH-dep_FMN_reduc_SsuE"/>
</dbReference>
<keyword evidence="7" id="KW-1185">Reference proteome</keyword>
<dbReference type="Pfam" id="PF03358">
    <property type="entry name" value="FMN_red"/>
    <property type="match status" value="1"/>
</dbReference>